<proteinExistence type="predicted"/>
<reference evidence="1 2" key="1">
    <citation type="journal article" date="2014" name="BMC Genomics">
        <title>Comparison of environmental and isolate Sulfobacillus genomes reveals diverse carbon, sulfur, nitrogen, and hydrogen metabolisms.</title>
        <authorList>
            <person name="Justice N.B."/>
            <person name="Norman A."/>
            <person name="Brown C.T."/>
            <person name="Singh A."/>
            <person name="Thomas B.C."/>
            <person name="Banfield J.F."/>
        </authorList>
    </citation>
    <scope>NUCLEOTIDE SEQUENCE [LARGE SCALE GENOMIC DNA]</scope>
    <source>
        <strain evidence="1">AMDSBA4</strain>
    </source>
</reference>
<organism evidence="1 2">
    <name type="scientific">Sulfobacillus benefaciens</name>
    <dbReference type="NCBI Taxonomy" id="453960"/>
    <lineage>
        <taxon>Bacteria</taxon>
        <taxon>Bacillati</taxon>
        <taxon>Bacillota</taxon>
        <taxon>Clostridia</taxon>
        <taxon>Eubacteriales</taxon>
        <taxon>Clostridiales Family XVII. Incertae Sedis</taxon>
        <taxon>Sulfobacillus</taxon>
    </lineage>
</organism>
<dbReference type="EMBL" id="PXYW01000004">
    <property type="protein sequence ID" value="PSR34994.1"/>
    <property type="molecule type" value="Genomic_DNA"/>
</dbReference>
<name>A0A2T2XKH2_9FIRM</name>
<accession>A0A2T2XKH2</accession>
<sequence length="133" mass="14058">MNFADAHRMTSICDDILPSRGSGGVVPGCTIIGLNTVQQSERSVALYTEKVSVLVRRIHAVRPQAAIVAGLSTNPAGGPVTAQELARDILATRQLVSGYWLNVPAPGIGCPSCREPDPQIAVQMFALLAKSLH</sequence>
<gene>
    <name evidence="1" type="ORF">C7B46_02185</name>
</gene>
<protein>
    <submittedName>
        <fullName evidence="1">Uncharacterized protein</fullName>
    </submittedName>
</protein>
<dbReference type="Proteomes" id="UP000242972">
    <property type="component" value="Unassembled WGS sequence"/>
</dbReference>
<comment type="caution">
    <text evidence="1">The sequence shown here is derived from an EMBL/GenBank/DDBJ whole genome shotgun (WGS) entry which is preliminary data.</text>
</comment>
<evidence type="ECO:0000313" key="2">
    <source>
        <dbReference type="Proteomes" id="UP000242972"/>
    </source>
</evidence>
<evidence type="ECO:0000313" key="1">
    <source>
        <dbReference type="EMBL" id="PSR34994.1"/>
    </source>
</evidence>
<dbReference type="AlphaFoldDB" id="A0A2T2XKH2"/>